<name>A0A2R8BKP3_9RHOB</name>
<dbReference type="Proteomes" id="UP000244924">
    <property type="component" value="Unassembled WGS sequence"/>
</dbReference>
<sequence length="161" mass="17433">MKSKTPKSIPARNAASLRALDLDLVLRFGAEIADGLHVITGETARREAARLRKEIAALERLAKSSIPVRVDDAATEPAIEPSPNSTSRNNSQRAQPSKLDRATRVSRIESKVGLVEVWRETEARFCVVVDGESVATCDTIFGAEAAALAWCRGKRLPIAAE</sequence>
<evidence type="ECO:0000313" key="2">
    <source>
        <dbReference type="EMBL" id="SPH23919.1"/>
    </source>
</evidence>
<feature type="region of interest" description="Disordered" evidence="1">
    <location>
        <begin position="72"/>
        <end position="102"/>
    </location>
</feature>
<dbReference type="AlphaFoldDB" id="A0A2R8BKP3"/>
<proteinExistence type="predicted"/>
<evidence type="ECO:0000313" key="3">
    <source>
        <dbReference type="Proteomes" id="UP000244924"/>
    </source>
</evidence>
<accession>A0A2R8BKP3</accession>
<evidence type="ECO:0000256" key="1">
    <source>
        <dbReference type="SAM" id="MobiDB-lite"/>
    </source>
</evidence>
<organism evidence="2 3">
    <name type="scientific">Albidovulum aquaemixtae</name>
    <dbReference type="NCBI Taxonomy" id="1542388"/>
    <lineage>
        <taxon>Bacteria</taxon>
        <taxon>Pseudomonadati</taxon>
        <taxon>Pseudomonadota</taxon>
        <taxon>Alphaproteobacteria</taxon>
        <taxon>Rhodobacterales</taxon>
        <taxon>Paracoccaceae</taxon>
        <taxon>Albidovulum</taxon>
    </lineage>
</organism>
<reference evidence="2 3" key="1">
    <citation type="submission" date="2018-03" db="EMBL/GenBank/DDBJ databases">
        <authorList>
            <person name="Keele B.F."/>
        </authorList>
    </citation>
    <scope>NUCLEOTIDE SEQUENCE [LARGE SCALE GENOMIC DNA]</scope>
    <source>
        <strain evidence="2 3">CECT 8626</strain>
    </source>
</reference>
<dbReference type="RefSeq" id="WP_108853983.1">
    <property type="nucleotide sequence ID" value="NZ_OMOQ01000002.1"/>
</dbReference>
<keyword evidence="3" id="KW-1185">Reference proteome</keyword>
<dbReference type="EMBL" id="OMOQ01000002">
    <property type="protein sequence ID" value="SPH23919.1"/>
    <property type="molecule type" value="Genomic_DNA"/>
</dbReference>
<feature type="compositionally biased region" description="Polar residues" evidence="1">
    <location>
        <begin position="82"/>
        <end position="95"/>
    </location>
</feature>
<gene>
    <name evidence="2" type="ORF">DEA8626_02996</name>
</gene>
<protein>
    <submittedName>
        <fullName evidence="2">Uncharacterized protein</fullName>
    </submittedName>
</protein>